<proteinExistence type="predicted"/>
<dbReference type="Proteomes" id="UP000249590">
    <property type="component" value="Unassembled WGS sequence"/>
</dbReference>
<feature type="signal peptide" evidence="2">
    <location>
        <begin position="1"/>
        <end position="42"/>
    </location>
</feature>
<gene>
    <name evidence="3" type="ORF">DLJ53_18570</name>
</gene>
<evidence type="ECO:0008006" key="5">
    <source>
        <dbReference type="Google" id="ProtNLM"/>
    </source>
</evidence>
<comment type="caution">
    <text evidence="3">The sequence shown here is derived from an EMBL/GenBank/DDBJ whole genome shotgun (WGS) entry which is preliminary data.</text>
</comment>
<reference evidence="3 4" key="1">
    <citation type="submission" date="2018-05" db="EMBL/GenBank/DDBJ databases">
        <title>Acuticoccus sediminis sp. nov., isolated from deep-sea sediment of Indian Ocean.</title>
        <authorList>
            <person name="Liu X."/>
            <person name="Lai Q."/>
            <person name="Du Y."/>
            <person name="Sun F."/>
            <person name="Zhang X."/>
            <person name="Wang S."/>
            <person name="Shao Z."/>
        </authorList>
    </citation>
    <scope>NUCLEOTIDE SEQUENCE [LARGE SCALE GENOMIC DNA]</scope>
    <source>
        <strain evidence="3 4">PTG4-2</strain>
    </source>
</reference>
<name>A0A8B2NP53_9HYPH</name>
<evidence type="ECO:0000256" key="2">
    <source>
        <dbReference type="SAM" id="SignalP"/>
    </source>
</evidence>
<evidence type="ECO:0000313" key="3">
    <source>
        <dbReference type="EMBL" id="RAH99767.1"/>
    </source>
</evidence>
<dbReference type="AlphaFoldDB" id="A0A8B2NP53"/>
<dbReference type="InterPro" id="IPR018389">
    <property type="entry name" value="DctP_fam"/>
</dbReference>
<dbReference type="InterPro" id="IPR038404">
    <property type="entry name" value="TRAP_DctP_sf"/>
</dbReference>
<organism evidence="3 4">
    <name type="scientific">Acuticoccus sediminis</name>
    <dbReference type="NCBI Taxonomy" id="2184697"/>
    <lineage>
        <taxon>Bacteria</taxon>
        <taxon>Pseudomonadati</taxon>
        <taxon>Pseudomonadota</taxon>
        <taxon>Alphaproteobacteria</taxon>
        <taxon>Hyphomicrobiales</taxon>
        <taxon>Amorphaceae</taxon>
        <taxon>Acuticoccus</taxon>
    </lineage>
</organism>
<accession>A0A8B2NP53</accession>
<evidence type="ECO:0000313" key="4">
    <source>
        <dbReference type="Proteomes" id="UP000249590"/>
    </source>
</evidence>
<dbReference type="PANTHER" id="PTHR33376:SF4">
    <property type="entry name" value="SIALIC ACID-BINDING PERIPLASMIC PROTEIN SIAP"/>
    <property type="match status" value="1"/>
</dbReference>
<keyword evidence="4" id="KW-1185">Reference proteome</keyword>
<dbReference type="EMBL" id="QHHQ01000004">
    <property type="protein sequence ID" value="RAH99767.1"/>
    <property type="molecule type" value="Genomic_DNA"/>
</dbReference>
<dbReference type="Pfam" id="PF03480">
    <property type="entry name" value="DctP"/>
    <property type="match status" value="1"/>
</dbReference>
<feature type="chain" id="PRO_5032843636" description="TRAP-type C4-dicarboxylate transport system substrate-binding protein" evidence="2">
    <location>
        <begin position="43"/>
        <end position="362"/>
    </location>
</feature>
<keyword evidence="1 2" id="KW-0732">Signal</keyword>
<sequence>MTQGAPRMRTTPIHIAMRSVRSIGAAAALMASATLLPGGAEATTLTFATNTAPNNLRGIAETIFIEELAAQSNGEIEVVPYWGSSLMDGREILGGVRDGVADMGFVNINYYPNRLLLNSSFMLFPRGPVSYEDRMTVFRSAYSDIPDLADELSEEGVKVVYLYGVMPFAGTFTKDVSSLEGFDGLRIRASSRWYLNLLDAVGATPVSVPWSECYQALQTGAIDSVFTNLDGIHRASLDEVAPNVFIMNQLWLPTPFLITINEAKWEGLSDAEKDAFAKAWDSAEKKFAEKYGAMFDEVVKAQKDAGYKVTFATDEEADAFANLPQVAANRETWISEAKDAGATDPEATLEKLKGLISASLGN</sequence>
<dbReference type="NCBIfam" id="NF037995">
    <property type="entry name" value="TRAP_S1"/>
    <property type="match status" value="1"/>
</dbReference>
<protein>
    <recommendedName>
        <fullName evidence="5">TRAP-type C4-dicarboxylate transport system substrate-binding protein</fullName>
    </recommendedName>
</protein>
<dbReference type="Gene3D" id="3.40.190.170">
    <property type="entry name" value="Bacterial extracellular solute-binding protein, family 7"/>
    <property type="match status" value="1"/>
</dbReference>
<evidence type="ECO:0000256" key="1">
    <source>
        <dbReference type="ARBA" id="ARBA00022729"/>
    </source>
</evidence>
<dbReference type="GO" id="GO:0055085">
    <property type="term" value="P:transmembrane transport"/>
    <property type="evidence" value="ECO:0007669"/>
    <property type="project" value="InterPro"/>
</dbReference>
<dbReference type="PANTHER" id="PTHR33376">
    <property type="match status" value="1"/>
</dbReference>
<dbReference type="SUPFAM" id="SSF53850">
    <property type="entry name" value="Periplasmic binding protein-like II"/>
    <property type="match status" value="1"/>
</dbReference>